<organism evidence="1 2">
    <name type="scientific">Heterosigma akashiwo virus 01</name>
    <name type="common">HaV01</name>
    <dbReference type="NCBI Taxonomy" id="97195"/>
    <lineage>
        <taxon>Viruses</taxon>
        <taxon>Varidnaviria</taxon>
        <taxon>Bamfordvirae</taxon>
        <taxon>Nucleocytoviricota</taxon>
        <taxon>Megaviricetes</taxon>
        <taxon>Algavirales</taxon>
        <taxon>Phycodnaviridae</taxon>
        <taxon>Raphidovirus</taxon>
        <taxon>Raphidovirus japonicum</taxon>
    </lineage>
</organism>
<name>A0A1C9C508_HAV01</name>
<protein>
    <submittedName>
        <fullName evidence="1">Uncharacterized protein</fullName>
    </submittedName>
</protein>
<keyword evidence="2" id="KW-1185">Reference proteome</keyword>
<sequence length="132" mass="15176">MRNNASDDIIIQLSRKIVFDNEHLLSDMFNVTSSTTSECYKYLSYEQQKMLSINEEDASLIEKYTYACENSEIKTANKFEVLFAKSISNKLSELDLLLTDNQRFIFNHLVLSIKPPCHVLLGNDLKTLNTVC</sequence>
<gene>
    <name evidence="1" type="primary">HaV53_ORF38</name>
</gene>
<accession>A0A1C9C508</accession>
<dbReference type="EMBL" id="KX008963">
    <property type="protein sequence ID" value="AOM63369.1"/>
    <property type="molecule type" value="Genomic_DNA"/>
</dbReference>
<evidence type="ECO:0000313" key="1">
    <source>
        <dbReference type="EMBL" id="AOM63369.1"/>
    </source>
</evidence>
<dbReference type="Proteomes" id="UP000232488">
    <property type="component" value="Segment"/>
</dbReference>
<organismHost>
    <name type="scientific">Heterosigma akashiwo</name>
    <name type="common">Chromophytic alga</name>
    <name type="synonym">Heterosigma carterae</name>
    <dbReference type="NCBI Taxonomy" id="2829"/>
</organismHost>
<reference evidence="1 2" key="1">
    <citation type="submission" date="2016-03" db="EMBL/GenBank/DDBJ databases">
        <title>Genome sequences of a Phycodnavirus, Heterosigma akashiwo virus strain 53.</title>
        <authorList>
            <person name="Ueki S."/>
            <person name="Ogura Y."/>
            <person name="Hayashi T."/>
        </authorList>
    </citation>
    <scope>NUCLEOTIDE SEQUENCE [LARGE SCALE GENOMIC DNA]</scope>
    <source>
        <strain evidence="1">HaV53</strain>
    </source>
</reference>
<dbReference type="GeneID" id="37618419"/>
<proteinExistence type="predicted"/>
<evidence type="ECO:0000313" key="2">
    <source>
        <dbReference type="Proteomes" id="UP000232488"/>
    </source>
</evidence>
<dbReference type="RefSeq" id="YP_009507435.1">
    <property type="nucleotide sequence ID" value="NC_038553.1"/>
</dbReference>
<dbReference type="KEGG" id="vg:37618419"/>